<evidence type="ECO:0000256" key="6">
    <source>
        <dbReference type="PIRSR" id="PIRSR630564-2"/>
    </source>
</evidence>
<feature type="binding site" evidence="6">
    <location>
        <begin position="52"/>
        <end position="58"/>
    </location>
    <ligand>
        <name>substrate</name>
    </ligand>
</feature>
<dbReference type="Pfam" id="PF06602">
    <property type="entry name" value="Myotub-related"/>
    <property type="match status" value="1"/>
</dbReference>
<dbReference type="GO" id="GO:0046856">
    <property type="term" value="P:phosphatidylinositol dephosphorylation"/>
    <property type="evidence" value="ECO:0007669"/>
    <property type="project" value="TreeGrafter"/>
</dbReference>
<dbReference type="InterPro" id="IPR030564">
    <property type="entry name" value="Myotubularin"/>
</dbReference>
<dbReference type="GO" id="GO:0005737">
    <property type="term" value="C:cytoplasm"/>
    <property type="evidence" value="ECO:0007669"/>
    <property type="project" value="TreeGrafter"/>
</dbReference>
<dbReference type="Proteomes" id="UP001066276">
    <property type="component" value="Chromosome 11"/>
</dbReference>
<protein>
    <recommendedName>
        <fullName evidence="7">Myotubularin phosphatase domain-containing protein</fullName>
    </recommendedName>
</protein>
<dbReference type="InterPro" id="IPR016130">
    <property type="entry name" value="Tyr_Pase_AS"/>
</dbReference>
<dbReference type="PROSITE" id="PS00383">
    <property type="entry name" value="TYR_PHOSPHATASE_1"/>
    <property type="match status" value="1"/>
</dbReference>
<gene>
    <name evidence="8" type="ORF">NDU88_001332</name>
</gene>
<evidence type="ECO:0000256" key="3">
    <source>
        <dbReference type="ARBA" id="ARBA00022801"/>
    </source>
</evidence>
<dbReference type="Gene3D" id="3.90.190.10">
    <property type="entry name" value="Protein tyrosine phosphatase superfamily"/>
    <property type="match status" value="1"/>
</dbReference>
<dbReference type="GO" id="GO:0016020">
    <property type="term" value="C:membrane"/>
    <property type="evidence" value="ECO:0007669"/>
    <property type="project" value="UniProtKB-SubCell"/>
</dbReference>
<dbReference type="PROSITE" id="PS51339">
    <property type="entry name" value="PPASE_MYOTUBULARIN"/>
    <property type="match status" value="1"/>
</dbReference>
<dbReference type="GO" id="GO:0052629">
    <property type="term" value="F:phosphatidylinositol-3,5-bisphosphate 3-phosphatase activity"/>
    <property type="evidence" value="ECO:0007669"/>
    <property type="project" value="TreeGrafter"/>
</dbReference>
<evidence type="ECO:0000256" key="4">
    <source>
        <dbReference type="ARBA" id="ARBA00023136"/>
    </source>
</evidence>
<evidence type="ECO:0000313" key="9">
    <source>
        <dbReference type="Proteomes" id="UP001066276"/>
    </source>
</evidence>
<comment type="subcellular location">
    <subcellularLocation>
        <location evidence="1">Membrane</location>
    </subcellularLocation>
</comment>
<dbReference type="EMBL" id="JANPWB010000015">
    <property type="protein sequence ID" value="KAJ1088173.1"/>
    <property type="molecule type" value="Genomic_DNA"/>
</dbReference>
<keyword evidence="4" id="KW-0472">Membrane</keyword>
<dbReference type="SUPFAM" id="SSF52799">
    <property type="entry name" value="(Phosphotyrosine protein) phosphatases II"/>
    <property type="match status" value="1"/>
</dbReference>
<feature type="domain" description="Myotubularin phosphatase" evidence="7">
    <location>
        <begin position="29"/>
        <end position="119"/>
    </location>
</feature>
<dbReference type="AlphaFoldDB" id="A0AAV7LFQ0"/>
<feature type="active site" description="Phosphocysteine intermediate" evidence="5">
    <location>
        <position position="52"/>
    </location>
</feature>
<dbReference type="PANTHER" id="PTHR10807">
    <property type="entry name" value="MYOTUBULARIN-RELATED"/>
    <property type="match status" value="1"/>
</dbReference>
<dbReference type="InterPro" id="IPR010569">
    <property type="entry name" value="Myotubularin-like_Pase_dom"/>
</dbReference>
<evidence type="ECO:0000256" key="2">
    <source>
        <dbReference type="ARBA" id="ARBA00007471"/>
    </source>
</evidence>
<dbReference type="PANTHER" id="PTHR10807:SF42">
    <property type="entry name" value="MYOTUBULARIN-RELATED PROTEIN 2"/>
    <property type="match status" value="1"/>
</dbReference>
<name>A0AAV7LFQ0_PLEWA</name>
<evidence type="ECO:0000256" key="5">
    <source>
        <dbReference type="PIRSR" id="PIRSR630564-1"/>
    </source>
</evidence>
<reference evidence="8" key="1">
    <citation type="journal article" date="2022" name="bioRxiv">
        <title>Sequencing and chromosome-scale assembly of the giantPleurodeles waltlgenome.</title>
        <authorList>
            <person name="Brown T."/>
            <person name="Elewa A."/>
            <person name="Iarovenko S."/>
            <person name="Subramanian E."/>
            <person name="Araus A.J."/>
            <person name="Petzold A."/>
            <person name="Susuki M."/>
            <person name="Suzuki K.-i.T."/>
            <person name="Hayashi T."/>
            <person name="Toyoda A."/>
            <person name="Oliveira C."/>
            <person name="Osipova E."/>
            <person name="Leigh N.D."/>
            <person name="Simon A."/>
            <person name="Yun M.H."/>
        </authorList>
    </citation>
    <scope>NUCLEOTIDE SEQUENCE</scope>
    <source>
        <strain evidence="8">20211129_DDA</strain>
        <tissue evidence="8">Liver</tissue>
    </source>
</reference>
<accession>A0AAV7LFQ0</accession>
<dbReference type="InterPro" id="IPR029021">
    <property type="entry name" value="Prot-tyrosine_phosphatase-like"/>
</dbReference>
<organism evidence="8 9">
    <name type="scientific">Pleurodeles waltl</name>
    <name type="common">Iberian ribbed newt</name>
    <dbReference type="NCBI Taxonomy" id="8319"/>
    <lineage>
        <taxon>Eukaryota</taxon>
        <taxon>Metazoa</taxon>
        <taxon>Chordata</taxon>
        <taxon>Craniata</taxon>
        <taxon>Vertebrata</taxon>
        <taxon>Euteleostomi</taxon>
        <taxon>Amphibia</taxon>
        <taxon>Batrachia</taxon>
        <taxon>Caudata</taxon>
        <taxon>Salamandroidea</taxon>
        <taxon>Salamandridae</taxon>
        <taxon>Pleurodelinae</taxon>
        <taxon>Pleurodeles</taxon>
    </lineage>
</organism>
<comment type="similarity">
    <text evidence="2">Belongs to the protein-tyrosine phosphatase family. Non-receptor class myotubularin subfamily.</text>
</comment>
<comment type="caution">
    <text evidence="8">The sequence shown here is derived from an EMBL/GenBank/DDBJ whole genome shotgun (WGS) entry which is preliminary data.</text>
</comment>
<evidence type="ECO:0000259" key="7">
    <source>
        <dbReference type="PROSITE" id="PS51339"/>
    </source>
</evidence>
<evidence type="ECO:0000313" key="8">
    <source>
        <dbReference type="EMBL" id="KAJ1088173.1"/>
    </source>
</evidence>
<keyword evidence="9" id="KW-1185">Reference proteome</keyword>
<keyword evidence="3" id="KW-0378">Hydrolase</keyword>
<evidence type="ECO:0000256" key="1">
    <source>
        <dbReference type="ARBA" id="ARBA00004370"/>
    </source>
</evidence>
<proteinExistence type="inferred from homology"/>
<dbReference type="GO" id="GO:0004438">
    <property type="term" value="F:phosphatidylinositol-3-phosphate phosphatase activity"/>
    <property type="evidence" value="ECO:0007669"/>
    <property type="project" value="TreeGrafter"/>
</dbReference>
<sequence length="119" mass="13308">MCCALREVRITDGPGLTVWREGTAEPPDLILSGALRIADKVESGKTSVVVHCSDGWDRTAQLTSLAMLMLDGFYRTIRGIQVLMEKEWLSFGHRFQLRVGHGDINHADADRSPVFFTVY</sequence>